<organism evidence="1 2">
    <name type="scientific">Quercus suber</name>
    <name type="common">Cork oak</name>
    <dbReference type="NCBI Taxonomy" id="58331"/>
    <lineage>
        <taxon>Eukaryota</taxon>
        <taxon>Viridiplantae</taxon>
        <taxon>Streptophyta</taxon>
        <taxon>Embryophyta</taxon>
        <taxon>Tracheophyta</taxon>
        <taxon>Spermatophyta</taxon>
        <taxon>Magnoliopsida</taxon>
        <taxon>eudicotyledons</taxon>
        <taxon>Gunneridae</taxon>
        <taxon>Pentapetalae</taxon>
        <taxon>rosids</taxon>
        <taxon>fabids</taxon>
        <taxon>Fagales</taxon>
        <taxon>Fagaceae</taxon>
        <taxon>Quercus</taxon>
    </lineage>
</organism>
<keyword evidence="2" id="KW-1185">Reference proteome</keyword>
<comment type="caution">
    <text evidence="1">The sequence shown here is derived from an EMBL/GenBank/DDBJ whole genome shotgun (WGS) entry which is preliminary data.</text>
</comment>
<name>A0AAW0LAH1_QUESU</name>
<gene>
    <name evidence="1" type="ORF">CFP56_005612</name>
</gene>
<dbReference type="Proteomes" id="UP000237347">
    <property type="component" value="Unassembled WGS sequence"/>
</dbReference>
<accession>A0AAW0LAH1</accession>
<protein>
    <submittedName>
        <fullName evidence="1">Uncharacterized protein</fullName>
    </submittedName>
</protein>
<proteinExistence type="predicted"/>
<evidence type="ECO:0000313" key="1">
    <source>
        <dbReference type="EMBL" id="KAK7848082.1"/>
    </source>
</evidence>
<sequence length="20" mass="1968">MSATSKASWMVAASIGAVEA</sequence>
<evidence type="ECO:0000313" key="2">
    <source>
        <dbReference type="Proteomes" id="UP000237347"/>
    </source>
</evidence>
<reference evidence="1 2" key="1">
    <citation type="journal article" date="2018" name="Sci. Data">
        <title>The draft genome sequence of cork oak.</title>
        <authorList>
            <person name="Ramos A.M."/>
            <person name="Usie A."/>
            <person name="Barbosa P."/>
            <person name="Barros P.M."/>
            <person name="Capote T."/>
            <person name="Chaves I."/>
            <person name="Simoes F."/>
            <person name="Abreu I."/>
            <person name="Carrasquinho I."/>
            <person name="Faro C."/>
            <person name="Guimaraes J.B."/>
            <person name="Mendonca D."/>
            <person name="Nobrega F."/>
            <person name="Rodrigues L."/>
            <person name="Saibo N.J.M."/>
            <person name="Varela M.C."/>
            <person name="Egas C."/>
            <person name="Matos J."/>
            <person name="Miguel C.M."/>
            <person name="Oliveira M.M."/>
            <person name="Ricardo C.P."/>
            <person name="Goncalves S."/>
        </authorList>
    </citation>
    <scope>NUCLEOTIDE SEQUENCE [LARGE SCALE GENOMIC DNA]</scope>
    <source>
        <strain evidence="2">cv. HL8</strain>
    </source>
</reference>
<dbReference type="EMBL" id="PKMF04000132">
    <property type="protein sequence ID" value="KAK7848082.1"/>
    <property type="molecule type" value="Genomic_DNA"/>
</dbReference>
<dbReference type="AlphaFoldDB" id="A0AAW0LAH1"/>